<dbReference type="OrthoDB" id="4596934at2759"/>
<accession>A0A9P4S7I2</accession>
<keyword evidence="2" id="KW-1185">Reference proteome</keyword>
<sequence length="54" mass="6219">MAVPGSCTHRFKYIKSDTNLIMWSCNLCHSGPHWTIWECELCRLKTCTPCCNKA</sequence>
<evidence type="ECO:0000313" key="1">
    <source>
        <dbReference type="EMBL" id="KAF2837246.1"/>
    </source>
</evidence>
<evidence type="ECO:0000313" key="2">
    <source>
        <dbReference type="Proteomes" id="UP000799429"/>
    </source>
</evidence>
<dbReference type="Proteomes" id="UP000799429">
    <property type="component" value="Unassembled WGS sequence"/>
</dbReference>
<comment type="caution">
    <text evidence="1">The sequence shown here is derived from an EMBL/GenBank/DDBJ whole genome shotgun (WGS) entry which is preliminary data.</text>
</comment>
<dbReference type="AlphaFoldDB" id="A0A9P4S7I2"/>
<proteinExistence type="predicted"/>
<organism evidence="1 2">
    <name type="scientific">Patellaria atrata CBS 101060</name>
    <dbReference type="NCBI Taxonomy" id="1346257"/>
    <lineage>
        <taxon>Eukaryota</taxon>
        <taxon>Fungi</taxon>
        <taxon>Dikarya</taxon>
        <taxon>Ascomycota</taxon>
        <taxon>Pezizomycotina</taxon>
        <taxon>Dothideomycetes</taxon>
        <taxon>Dothideomycetes incertae sedis</taxon>
        <taxon>Patellariales</taxon>
        <taxon>Patellariaceae</taxon>
        <taxon>Patellaria</taxon>
    </lineage>
</organism>
<dbReference type="EMBL" id="MU006100">
    <property type="protein sequence ID" value="KAF2837246.1"/>
    <property type="molecule type" value="Genomic_DNA"/>
</dbReference>
<reference evidence="1" key="1">
    <citation type="journal article" date="2020" name="Stud. Mycol.">
        <title>101 Dothideomycetes genomes: a test case for predicting lifestyles and emergence of pathogens.</title>
        <authorList>
            <person name="Haridas S."/>
            <person name="Albert R."/>
            <person name="Binder M."/>
            <person name="Bloem J."/>
            <person name="Labutti K."/>
            <person name="Salamov A."/>
            <person name="Andreopoulos B."/>
            <person name="Baker S."/>
            <person name="Barry K."/>
            <person name="Bills G."/>
            <person name="Bluhm B."/>
            <person name="Cannon C."/>
            <person name="Castanera R."/>
            <person name="Culley D."/>
            <person name="Daum C."/>
            <person name="Ezra D."/>
            <person name="Gonzalez J."/>
            <person name="Henrissat B."/>
            <person name="Kuo A."/>
            <person name="Liang C."/>
            <person name="Lipzen A."/>
            <person name="Lutzoni F."/>
            <person name="Magnuson J."/>
            <person name="Mondo S."/>
            <person name="Nolan M."/>
            <person name="Ohm R."/>
            <person name="Pangilinan J."/>
            <person name="Park H.-J."/>
            <person name="Ramirez L."/>
            <person name="Alfaro M."/>
            <person name="Sun H."/>
            <person name="Tritt A."/>
            <person name="Yoshinaga Y."/>
            <person name="Zwiers L.-H."/>
            <person name="Turgeon B."/>
            <person name="Goodwin S."/>
            <person name="Spatafora J."/>
            <person name="Crous P."/>
            <person name="Grigoriev I."/>
        </authorList>
    </citation>
    <scope>NUCLEOTIDE SEQUENCE</scope>
    <source>
        <strain evidence="1">CBS 101060</strain>
    </source>
</reference>
<gene>
    <name evidence="1" type="ORF">M501DRAFT_995806</name>
</gene>
<protein>
    <submittedName>
        <fullName evidence="1">Uncharacterized protein</fullName>
    </submittedName>
</protein>
<name>A0A9P4S7I2_9PEZI</name>